<feature type="compositionally biased region" description="Polar residues" evidence="1">
    <location>
        <begin position="1"/>
        <end position="14"/>
    </location>
</feature>
<protein>
    <recommendedName>
        <fullName evidence="4">Flagellar hook-length control protein FliK</fullName>
    </recommendedName>
</protein>
<gene>
    <name evidence="2" type="ORF">PCO31010_03125</name>
</gene>
<evidence type="ECO:0000313" key="3">
    <source>
        <dbReference type="Proteomes" id="UP000343335"/>
    </source>
</evidence>
<dbReference type="RefSeq" id="WP_150665033.1">
    <property type="nucleotide sequence ID" value="NZ_CABPSA010000005.1"/>
</dbReference>
<dbReference type="AlphaFoldDB" id="A0A5E4W7D1"/>
<proteinExistence type="predicted"/>
<sequence>MTPISPVSSISQTRAKLDQPPLPAKPCDLADVRQFAEARRRADAAQKRESDEAAAEDLAPEFDVIGTALSATLLADLPGELQATIDPQIDPDSASVDLSYGLSFANSSRVIVGQTGSQAQVPPSSTVTANADVLRLEAAATEFTTQLGRLERSGELWASKAQVVLRSTALEGAAMHLTGSGNRIDVVIIPPSAEVATWLHAHRKRLSEDLTRRLNRGIDVRISETGGVAASESTSTEMGEES</sequence>
<dbReference type="EMBL" id="CABPSA010000005">
    <property type="protein sequence ID" value="VVE20321.1"/>
    <property type="molecule type" value="Genomic_DNA"/>
</dbReference>
<organism evidence="2 3">
    <name type="scientific">Pandoraea commovens</name>
    <dbReference type="NCBI Taxonomy" id="2508289"/>
    <lineage>
        <taxon>Bacteria</taxon>
        <taxon>Pseudomonadati</taxon>
        <taxon>Pseudomonadota</taxon>
        <taxon>Betaproteobacteria</taxon>
        <taxon>Burkholderiales</taxon>
        <taxon>Burkholderiaceae</taxon>
        <taxon>Pandoraea</taxon>
    </lineage>
</organism>
<dbReference type="Proteomes" id="UP000343335">
    <property type="component" value="Unassembled WGS sequence"/>
</dbReference>
<evidence type="ECO:0000313" key="2">
    <source>
        <dbReference type="EMBL" id="VVE20321.1"/>
    </source>
</evidence>
<reference evidence="2 3" key="1">
    <citation type="submission" date="2019-08" db="EMBL/GenBank/DDBJ databases">
        <authorList>
            <person name="Peeters C."/>
        </authorList>
    </citation>
    <scope>NUCLEOTIDE SEQUENCE [LARGE SCALE GENOMIC DNA]</scope>
    <source>
        <strain evidence="2 3">LMG 31010</strain>
    </source>
</reference>
<feature type="region of interest" description="Disordered" evidence="1">
    <location>
        <begin position="1"/>
        <end position="28"/>
    </location>
</feature>
<name>A0A5E4W7D1_9BURK</name>
<accession>A0A5E4W7D1</accession>
<evidence type="ECO:0008006" key="4">
    <source>
        <dbReference type="Google" id="ProtNLM"/>
    </source>
</evidence>
<evidence type="ECO:0000256" key="1">
    <source>
        <dbReference type="SAM" id="MobiDB-lite"/>
    </source>
</evidence>